<dbReference type="PANTHER" id="PTHR43333:SF1">
    <property type="entry name" value="D-ISOMER SPECIFIC 2-HYDROXYACID DEHYDROGENASE NAD-BINDING DOMAIN-CONTAINING PROTEIN"/>
    <property type="match status" value="1"/>
</dbReference>
<reference evidence="4 5" key="1">
    <citation type="submission" date="2024-03" db="EMBL/GenBank/DDBJ databases">
        <title>The genome assembly and annotation of the cricket Gryllus longicercus Weissman &amp; Gray.</title>
        <authorList>
            <person name="Szrajer S."/>
            <person name="Gray D."/>
            <person name="Ylla G."/>
        </authorList>
    </citation>
    <scope>NUCLEOTIDE SEQUENCE [LARGE SCALE GENOMIC DNA]</scope>
    <source>
        <strain evidence="4">DAG 2021-001</strain>
        <tissue evidence="4">Whole body minus gut</tissue>
    </source>
</reference>
<dbReference type="PANTHER" id="PTHR43333">
    <property type="entry name" value="2-HACID_DH_C DOMAIN-CONTAINING PROTEIN"/>
    <property type="match status" value="1"/>
</dbReference>
<name>A0AAN9Z5P6_9ORTH</name>
<keyword evidence="5" id="KW-1185">Reference proteome</keyword>
<keyword evidence="1" id="KW-0560">Oxidoreductase</keyword>
<evidence type="ECO:0000313" key="4">
    <source>
        <dbReference type="EMBL" id="KAK7865561.1"/>
    </source>
</evidence>
<dbReference type="CDD" id="cd05300">
    <property type="entry name" value="2-Hacid_dh_1"/>
    <property type="match status" value="1"/>
</dbReference>
<proteinExistence type="predicted"/>
<feature type="domain" description="D-isomer specific 2-hydroxyacid dehydrogenase NAD-binding" evidence="3">
    <location>
        <begin position="148"/>
        <end position="327"/>
    </location>
</feature>
<sequence>MITHTSLFNCNRVVIAKMASTVSFKSTVAVISRVPKLTSHLMKVLPSVEFRNIQLGKQGHEFNPFQPESGLPDDSLKQLQESEVIIADYNLIAPYLYCLPKARWVQGTWAGAEPIFKAYDASKPPLPFVITRFSGESFGAQMAEYVVAAVVNRERRFPYFKECQRSHFWDNNDMFVLDRSIQDLTFTVLGLGNIGDRVASVLHALGASVWGVGRSERNTLPPYVHQYRTLAGLREALAAADYVVNVLPGTSGTEGLLGGGVLEACAARRAVLVNVGRGSIVSEGDLLEALRRGWLGGAVLDVLPEEPLPASSALWDEPKVDITPHVAGCTRPQDVASFFCINLARYIAEQPLLMPLDLERRY</sequence>
<dbReference type="EMBL" id="JAZDUA010000172">
    <property type="protein sequence ID" value="KAK7865561.1"/>
    <property type="molecule type" value="Genomic_DNA"/>
</dbReference>
<accession>A0AAN9Z5P6</accession>
<evidence type="ECO:0000313" key="5">
    <source>
        <dbReference type="Proteomes" id="UP001378592"/>
    </source>
</evidence>
<dbReference type="AlphaFoldDB" id="A0AAN9Z5P6"/>
<dbReference type="Gene3D" id="3.40.50.720">
    <property type="entry name" value="NAD(P)-binding Rossmann-like Domain"/>
    <property type="match status" value="2"/>
</dbReference>
<dbReference type="SUPFAM" id="SSF51735">
    <property type="entry name" value="NAD(P)-binding Rossmann-fold domains"/>
    <property type="match status" value="1"/>
</dbReference>
<gene>
    <name evidence="4" type="ORF">R5R35_010098</name>
</gene>
<dbReference type="Proteomes" id="UP001378592">
    <property type="component" value="Unassembled WGS sequence"/>
</dbReference>
<keyword evidence="2" id="KW-0520">NAD</keyword>
<evidence type="ECO:0000256" key="2">
    <source>
        <dbReference type="ARBA" id="ARBA00023027"/>
    </source>
</evidence>
<dbReference type="GO" id="GO:0051287">
    <property type="term" value="F:NAD binding"/>
    <property type="evidence" value="ECO:0007669"/>
    <property type="project" value="InterPro"/>
</dbReference>
<evidence type="ECO:0000259" key="3">
    <source>
        <dbReference type="Pfam" id="PF02826"/>
    </source>
</evidence>
<organism evidence="4 5">
    <name type="scientific">Gryllus longicercus</name>
    <dbReference type="NCBI Taxonomy" id="2509291"/>
    <lineage>
        <taxon>Eukaryota</taxon>
        <taxon>Metazoa</taxon>
        <taxon>Ecdysozoa</taxon>
        <taxon>Arthropoda</taxon>
        <taxon>Hexapoda</taxon>
        <taxon>Insecta</taxon>
        <taxon>Pterygota</taxon>
        <taxon>Neoptera</taxon>
        <taxon>Polyneoptera</taxon>
        <taxon>Orthoptera</taxon>
        <taxon>Ensifera</taxon>
        <taxon>Gryllidea</taxon>
        <taxon>Grylloidea</taxon>
        <taxon>Gryllidae</taxon>
        <taxon>Gryllinae</taxon>
        <taxon>Gryllus</taxon>
    </lineage>
</organism>
<comment type="caution">
    <text evidence="4">The sequence shown here is derived from an EMBL/GenBank/DDBJ whole genome shotgun (WGS) entry which is preliminary data.</text>
</comment>
<dbReference type="InterPro" id="IPR006140">
    <property type="entry name" value="D-isomer_DH_NAD-bd"/>
</dbReference>
<dbReference type="InterPro" id="IPR036291">
    <property type="entry name" value="NAD(P)-bd_dom_sf"/>
</dbReference>
<evidence type="ECO:0000256" key="1">
    <source>
        <dbReference type="ARBA" id="ARBA00023002"/>
    </source>
</evidence>
<protein>
    <recommendedName>
        <fullName evidence="3">D-isomer specific 2-hydroxyacid dehydrogenase NAD-binding domain-containing protein</fullName>
    </recommendedName>
</protein>
<dbReference type="GO" id="GO:0016491">
    <property type="term" value="F:oxidoreductase activity"/>
    <property type="evidence" value="ECO:0007669"/>
    <property type="project" value="UniProtKB-KW"/>
</dbReference>
<dbReference type="Pfam" id="PF02826">
    <property type="entry name" value="2-Hacid_dh_C"/>
    <property type="match status" value="1"/>
</dbReference>